<dbReference type="RefSeq" id="WP_146574415.1">
    <property type="nucleotide sequence ID" value="NZ_SJPH01000004.1"/>
</dbReference>
<dbReference type="Gene3D" id="3.40.50.1970">
    <property type="match status" value="1"/>
</dbReference>
<evidence type="ECO:0000313" key="3">
    <source>
        <dbReference type="Proteomes" id="UP000318995"/>
    </source>
</evidence>
<dbReference type="OrthoDB" id="9782511at2"/>
<dbReference type="InterPro" id="IPR039476">
    <property type="entry name" value="P2CMN_synthase_LarB"/>
</dbReference>
<keyword evidence="3" id="KW-1185">Reference proteome</keyword>
<proteinExistence type="predicted"/>
<dbReference type="EMBL" id="SJPH01000004">
    <property type="protein sequence ID" value="TWT43363.1"/>
    <property type="molecule type" value="Genomic_DNA"/>
</dbReference>
<sequence>MPPPPSKGRQPTVSVADQTVSLDVDRAARCGFPEVVYGEGKPAPMIVEIIEAQQARGDASLVTRLDPAVAPILLNRFPSAVHNPVGRTFRLAGAGDTPSCEGFIAVITAGSTDLPVAEEACETLAWMGVRTVRINDVGVAGPHRLPERRDEFRHATALVVVAGMEGALPSVVGGYVGCPVIAVPTSVGYGANLGGIAALLSMLNSCASNVAVVNIDAGFKAGYMAGLIATRVSAPHPSAPSGPA</sequence>
<reference evidence="2 3" key="1">
    <citation type="submission" date="2019-02" db="EMBL/GenBank/DDBJ databases">
        <title>Deep-cultivation of Planctomycetes and their phenomic and genomic characterization uncovers novel biology.</title>
        <authorList>
            <person name="Wiegand S."/>
            <person name="Jogler M."/>
            <person name="Boedeker C."/>
            <person name="Pinto D."/>
            <person name="Vollmers J."/>
            <person name="Rivas-Marin E."/>
            <person name="Kohn T."/>
            <person name="Peeters S.H."/>
            <person name="Heuer A."/>
            <person name="Rast P."/>
            <person name="Oberbeckmann S."/>
            <person name="Bunk B."/>
            <person name="Jeske O."/>
            <person name="Meyerdierks A."/>
            <person name="Storesund J.E."/>
            <person name="Kallscheuer N."/>
            <person name="Luecker S."/>
            <person name="Lage O.M."/>
            <person name="Pohl T."/>
            <person name="Merkel B.J."/>
            <person name="Hornburger P."/>
            <person name="Mueller R.-W."/>
            <person name="Bruemmer F."/>
            <person name="Labrenz M."/>
            <person name="Spormann A.M."/>
            <person name="Op Den Camp H."/>
            <person name="Overmann J."/>
            <person name="Amann R."/>
            <person name="Jetten M.S.M."/>
            <person name="Mascher T."/>
            <person name="Medema M.H."/>
            <person name="Devos D.P."/>
            <person name="Kaster A.-K."/>
            <person name="Ovreas L."/>
            <person name="Rohde M."/>
            <person name="Galperin M.Y."/>
            <person name="Jogler C."/>
        </authorList>
    </citation>
    <scope>NUCLEOTIDE SEQUENCE [LARGE SCALE GENOMIC DNA]</scope>
    <source>
        <strain evidence="2 3">Pla111</strain>
    </source>
</reference>
<dbReference type="InterPro" id="IPR000031">
    <property type="entry name" value="PurE_dom"/>
</dbReference>
<name>A0A5C5VZG2_9BACT</name>
<dbReference type="GO" id="GO:0006189">
    <property type="term" value="P:'de novo' IMP biosynthetic process"/>
    <property type="evidence" value="ECO:0007669"/>
    <property type="project" value="InterPro"/>
</dbReference>
<dbReference type="GO" id="GO:0016787">
    <property type="term" value="F:hydrolase activity"/>
    <property type="evidence" value="ECO:0007669"/>
    <property type="project" value="InterPro"/>
</dbReference>
<evidence type="ECO:0000259" key="1">
    <source>
        <dbReference type="SMART" id="SM01001"/>
    </source>
</evidence>
<feature type="domain" description="PurE" evidence="1">
    <location>
        <begin position="102"/>
        <end position="234"/>
    </location>
</feature>
<dbReference type="NCBIfam" id="NF033503">
    <property type="entry name" value="LarB"/>
    <property type="match status" value="1"/>
</dbReference>
<dbReference type="AlphaFoldDB" id="A0A5C5VZG2"/>
<gene>
    <name evidence="2" type="ORF">Pla111_23140</name>
</gene>
<dbReference type="PANTHER" id="PTHR43064:SF1">
    <property type="entry name" value="SLL1489 PROTEIN"/>
    <property type="match status" value="1"/>
</dbReference>
<dbReference type="Pfam" id="PF00731">
    <property type="entry name" value="AIRC"/>
    <property type="match status" value="1"/>
</dbReference>
<evidence type="ECO:0000313" key="2">
    <source>
        <dbReference type="EMBL" id="TWT43363.1"/>
    </source>
</evidence>
<protein>
    <submittedName>
        <fullName evidence="2">AIR carboxylase</fullName>
    </submittedName>
</protein>
<accession>A0A5C5VZG2</accession>
<dbReference type="PANTHER" id="PTHR43064">
    <property type="entry name" value="PHOSPHORIBOSYLAMINOIMIDAZOLE CARBOXYLASE-RELATED"/>
    <property type="match status" value="1"/>
</dbReference>
<dbReference type="Proteomes" id="UP000318995">
    <property type="component" value="Unassembled WGS sequence"/>
</dbReference>
<dbReference type="SMART" id="SM01001">
    <property type="entry name" value="AIRC"/>
    <property type="match status" value="1"/>
</dbReference>
<dbReference type="SUPFAM" id="SSF52255">
    <property type="entry name" value="N5-CAIR mutase (phosphoribosylaminoimidazole carboxylase, PurE)"/>
    <property type="match status" value="1"/>
</dbReference>
<comment type="caution">
    <text evidence="2">The sequence shown here is derived from an EMBL/GenBank/DDBJ whole genome shotgun (WGS) entry which is preliminary data.</text>
</comment>
<organism evidence="2 3">
    <name type="scientific">Botrimarina hoheduenensis</name>
    <dbReference type="NCBI Taxonomy" id="2528000"/>
    <lineage>
        <taxon>Bacteria</taxon>
        <taxon>Pseudomonadati</taxon>
        <taxon>Planctomycetota</taxon>
        <taxon>Planctomycetia</taxon>
        <taxon>Pirellulales</taxon>
        <taxon>Lacipirellulaceae</taxon>
        <taxon>Botrimarina</taxon>
    </lineage>
</organism>